<dbReference type="EMBL" id="WSTA01000091">
    <property type="protein sequence ID" value="MWB99969.1"/>
    <property type="molecule type" value="Genomic_DNA"/>
</dbReference>
<dbReference type="PANTHER" id="PTHR37816:SF1">
    <property type="entry name" value="TOXIN"/>
    <property type="match status" value="1"/>
</dbReference>
<name>A0A6I4P629_9MICO</name>
<dbReference type="PANTHER" id="PTHR37816">
    <property type="entry name" value="YALI0E33011P"/>
    <property type="match status" value="1"/>
</dbReference>
<evidence type="ECO:0000313" key="1">
    <source>
        <dbReference type="EMBL" id="MWB99969.1"/>
    </source>
</evidence>
<organism evidence="1 2">
    <name type="scientific">Agromyces seonyuensis</name>
    <dbReference type="NCBI Taxonomy" id="2662446"/>
    <lineage>
        <taxon>Bacteria</taxon>
        <taxon>Bacillati</taxon>
        <taxon>Actinomycetota</taxon>
        <taxon>Actinomycetes</taxon>
        <taxon>Micrococcales</taxon>
        <taxon>Microbacteriaceae</taxon>
        <taxon>Agromyces</taxon>
    </lineage>
</organism>
<keyword evidence="2" id="KW-1185">Reference proteome</keyword>
<sequence length="194" mass="22057">MPAPRPLGPDDDLPGLPRRILVAGASGAGKTTLAERIAARTGIRHQEIDALFHGPGWVRRPEFEADVDAFTSGEAWVTEWQYDRVRERLAARADLFVWLDLPRATVLRRVTGRTISRRVRRSELWNGNREAPLRTIFTDPDHIIRWSWRTHPLLAEQVAAAAAANPETLRIVRLRRPAEVERWLRGPFERALAG</sequence>
<protein>
    <submittedName>
        <fullName evidence="1">AAA family ATPase</fullName>
    </submittedName>
</protein>
<gene>
    <name evidence="1" type="ORF">GB864_15590</name>
</gene>
<dbReference type="Gene3D" id="3.40.50.300">
    <property type="entry name" value="P-loop containing nucleotide triphosphate hydrolases"/>
    <property type="match status" value="1"/>
</dbReference>
<accession>A0A6I4P629</accession>
<reference evidence="1 2" key="1">
    <citation type="submission" date="2019-12" db="EMBL/GenBank/DDBJ databases">
        <authorList>
            <person name="Kim Y.S."/>
        </authorList>
    </citation>
    <scope>NUCLEOTIDE SEQUENCE [LARGE SCALE GENOMIC DNA]</scope>
    <source>
        <strain evidence="1 2">MMS17-SY077</strain>
    </source>
</reference>
<dbReference type="InterPro" id="IPR052922">
    <property type="entry name" value="Cytidylate_Kinase-2"/>
</dbReference>
<dbReference type="InterPro" id="IPR027417">
    <property type="entry name" value="P-loop_NTPase"/>
</dbReference>
<proteinExistence type="predicted"/>
<comment type="caution">
    <text evidence="1">The sequence shown here is derived from an EMBL/GenBank/DDBJ whole genome shotgun (WGS) entry which is preliminary data.</text>
</comment>
<dbReference type="RefSeq" id="WP_160426623.1">
    <property type="nucleotide sequence ID" value="NZ_WSTA01000091.1"/>
</dbReference>
<evidence type="ECO:0000313" key="2">
    <source>
        <dbReference type="Proteomes" id="UP000438182"/>
    </source>
</evidence>
<dbReference type="AlphaFoldDB" id="A0A6I4P629"/>
<dbReference type="Proteomes" id="UP000438182">
    <property type="component" value="Unassembled WGS sequence"/>
</dbReference>
<dbReference type="SUPFAM" id="SSF52540">
    <property type="entry name" value="P-loop containing nucleoside triphosphate hydrolases"/>
    <property type="match status" value="1"/>
</dbReference>